<dbReference type="EMBL" id="KV011359">
    <property type="protein sequence ID" value="KZV26280.1"/>
    <property type="molecule type" value="Genomic_DNA"/>
</dbReference>
<dbReference type="AlphaFoldDB" id="A0A2Z7AZ81"/>
<dbReference type="PANTHER" id="PTHR33265">
    <property type="entry name" value="AVR9/CF-9 RAPIDLY ELICITED PROTEIN-RELATED"/>
    <property type="match status" value="1"/>
</dbReference>
<evidence type="ECO:0000313" key="3">
    <source>
        <dbReference type="Proteomes" id="UP000250235"/>
    </source>
</evidence>
<evidence type="ECO:0000256" key="1">
    <source>
        <dbReference type="SAM" id="MobiDB-lite"/>
    </source>
</evidence>
<keyword evidence="3" id="KW-1185">Reference proteome</keyword>
<accession>A0A2Z7AZ81</accession>
<proteinExistence type="predicted"/>
<protein>
    <submittedName>
        <fullName evidence="2">Uncharacterized protein</fullName>
    </submittedName>
</protein>
<name>A0A2Z7AZ81_9LAMI</name>
<gene>
    <name evidence="2" type="ORF">F511_41126</name>
</gene>
<feature type="region of interest" description="Disordered" evidence="1">
    <location>
        <begin position="113"/>
        <end position="133"/>
    </location>
</feature>
<dbReference type="Proteomes" id="UP000250235">
    <property type="component" value="Unassembled WGS sequence"/>
</dbReference>
<organism evidence="2 3">
    <name type="scientific">Dorcoceras hygrometricum</name>
    <dbReference type="NCBI Taxonomy" id="472368"/>
    <lineage>
        <taxon>Eukaryota</taxon>
        <taxon>Viridiplantae</taxon>
        <taxon>Streptophyta</taxon>
        <taxon>Embryophyta</taxon>
        <taxon>Tracheophyta</taxon>
        <taxon>Spermatophyta</taxon>
        <taxon>Magnoliopsida</taxon>
        <taxon>eudicotyledons</taxon>
        <taxon>Gunneridae</taxon>
        <taxon>Pentapetalae</taxon>
        <taxon>asterids</taxon>
        <taxon>lamiids</taxon>
        <taxon>Lamiales</taxon>
        <taxon>Gesneriaceae</taxon>
        <taxon>Didymocarpoideae</taxon>
        <taxon>Trichosporeae</taxon>
        <taxon>Loxocarpinae</taxon>
        <taxon>Dorcoceras</taxon>
    </lineage>
</organism>
<sequence>MDETMHILAKKFWKVVRVAYFMWRKGISKGKLLFNLNFMMMRGKIAGKLEAIHNLISSASSGRRSHRRRRHLFPVKLNGKYFKATPPAPLLMDSDLAVQDALEKIDMHATGLRAEPPGEAAEDNRLSISNRGF</sequence>
<evidence type="ECO:0000313" key="2">
    <source>
        <dbReference type="EMBL" id="KZV26280.1"/>
    </source>
</evidence>
<dbReference type="OrthoDB" id="1512693at2759"/>
<dbReference type="PANTHER" id="PTHR33265:SF26">
    <property type="entry name" value="OS06G0554600 PROTEIN"/>
    <property type="match status" value="1"/>
</dbReference>
<reference evidence="2 3" key="1">
    <citation type="journal article" date="2015" name="Proc. Natl. Acad. Sci. U.S.A.">
        <title>The resurrection genome of Boea hygrometrica: A blueprint for survival of dehydration.</title>
        <authorList>
            <person name="Xiao L."/>
            <person name="Yang G."/>
            <person name="Zhang L."/>
            <person name="Yang X."/>
            <person name="Zhao S."/>
            <person name="Ji Z."/>
            <person name="Zhou Q."/>
            <person name="Hu M."/>
            <person name="Wang Y."/>
            <person name="Chen M."/>
            <person name="Xu Y."/>
            <person name="Jin H."/>
            <person name="Xiao X."/>
            <person name="Hu G."/>
            <person name="Bao F."/>
            <person name="Hu Y."/>
            <person name="Wan P."/>
            <person name="Li L."/>
            <person name="Deng X."/>
            <person name="Kuang T."/>
            <person name="Xiang C."/>
            <person name="Zhu J.K."/>
            <person name="Oliver M.J."/>
            <person name="He Y."/>
        </authorList>
    </citation>
    <scope>NUCLEOTIDE SEQUENCE [LARGE SCALE GENOMIC DNA]</scope>
    <source>
        <strain evidence="3">cv. XS01</strain>
    </source>
</reference>